<dbReference type="AlphaFoldDB" id="A0A6C0HPV5"/>
<organism evidence="1">
    <name type="scientific">viral metagenome</name>
    <dbReference type="NCBI Taxonomy" id="1070528"/>
    <lineage>
        <taxon>unclassified sequences</taxon>
        <taxon>metagenomes</taxon>
        <taxon>organismal metagenomes</taxon>
    </lineage>
</organism>
<reference evidence="1" key="1">
    <citation type="journal article" date="2020" name="Nature">
        <title>Giant virus diversity and host interactions through global metagenomics.</title>
        <authorList>
            <person name="Schulz F."/>
            <person name="Roux S."/>
            <person name="Paez-Espino D."/>
            <person name="Jungbluth S."/>
            <person name="Walsh D.A."/>
            <person name="Denef V.J."/>
            <person name="McMahon K.D."/>
            <person name="Konstantinidis K.T."/>
            <person name="Eloe-Fadrosh E.A."/>
            <person name="Kyrpides N.C."/>
            <person name="Woyke T."/>
        </authorList>
    </citation>
    <scope>NUCLEOTIDE SEQUENCE</scope>
    <source>
        <strain evidence="1">GVMAG-M-3300023184-161</strain>
    </source>
</reference>
<name>A0A6C0HPV5_9ZZZZ</name>
<sequence>MEEEVYPMYEYFESDEVYPMYEYFESDEDYIINKCTLCMEKYFYSNLYIQLIPPH</sequence>
<protein>
    <submittedName>
        <fullName evidence="1">Uncharacterized protein</fullName>
    </submittedName>
</protein>
<accession>A0A6C0HPV5</accession>
<dbReference type="EMBL" id="MN739999">
    <property type="protein sequence ID" value="QHT82387.1"/>
    <property type="molecule type" value="Genomic_DNA"/>
</dbReference>
<evidence type="ECO:0000313" key="1">
    <source>
        <dbReference type="EMBL" id="QHT82387.1"/>
    </source>
</evidence>
<proteinExistence type="predicted"/>